<feature type="transmembrane region" description="Helical" evidence="1">
    <location>
        <begin position="282"/>
        <end position="299"/>
    </location>
</feature>
<feature type="transmembrane region" description="Helical" evidence="1">
    <location>
        <begin position="429"/>
        <end position="447"/>
    </location>
</feature>
<keyword evidence="1" id="KW-0812">Transmembrane</keyword>
<feature type="transmembrane region" description="Helical" evidence="1">
    <location>
        <begin position="499"/>
        <end position="516"/>
    </location>
</feature>
<feature type="transmembrane region" description="Helical" evidence="1">
    <location>
        <begin position="25"/>
        <end position="48"/>
    </location>
</feature>
<comment type="caution">
    <text evidence="2">The sequence shown here is derived from an EMBL/GenBank/DDBJ whole genome shotgun (WGS) entry which is preliminary data.</text>
</comment>
<feature type="transmembrane region" description="Helical" evidence="1">
    <location>
        <begin position="210"/>
        <end position="230"/>
    </location>
</feature>
<feature type="transmembrane region" description="Helical" evidence="1">
    <location>
        <begin position="54"/>
        <end position="73"/>
    </location>
</feature>
<feature type="transmembrane region" description="Helical" evidence="1">
    <location>
        <begin position="320"/>
        <end position="341"/>
    </location>
</feature>
<evidence type="ECO:0000256" key="1">
    <source>
        <dbReference type="SAM" id="Phobius"/>
    </source>
</evidence>
<protein>
    <submittedName>
        <fullName evidence="2">Uncharacterized protein</fullName>
    </submittedName>
</protein>
<reference evidence="2" key="1">
    <citation type="submission" date="2020-09" db="EMBL/GenBank/DDBJ databases">
        <title>Draft Genome Sequence of Paenibacillus sp. WST5.</title>
        <authorList>
            <person name="Bao Z."/>
        </authorList>
    </citation>
    <scope>NUCLEOTIDE SEQUENCE</scope>
    <source>
        <strain evidence="2">WST5</strain>
    </source>
</reference>
<keyword evidence="3" id="KW-1185">Reference proteome</keyword>
<feature type="transmembrane region" description="Helical" evidence="1">
    <location>
        <begin position="260"/>
        <end position="276"/>
    </location>
</feature>
<feature type="transmembrane region" description="Helical" evidence="1">
    <location>
        <begin position="85"/>
        <end position="107"/>
    </location>
</feature>
<keyword evidence="1" id="KW-0472">Membrane</keyword>
<accession>A0A926KJK3</accession>
<dbReference type="AlphaFoldDB" id="A0A926KJK3"/>
<keyword evidence="1" id="KW-1133">Transmembrane helix</keyword>
<evidence type="ECO:0000313" key="2">
    <source>
        <dbReference type="EMBL" id="MBD0378919.1"/>
    </source>
</evidence>
<sequence>MPNPSTAPAAQPARSVNLIAGLAEWGLAVSFGLMGSLGILYVSAYLILLARFPFQPLTVSTVFLIIVGCLLLWGRMVKRVLWRKLGITLLPVCVILLLAVWGSGLIYDTSFDGQGYHQLAAFSIHNGWNPIYEPEFHDSLWVNHYPKGIWVLAAAIYTLTGHLESGKAVNLIVMIASFCATFGTLLKCWSLYEPQVQERKQIMPVFLRPLMALLLAVCAACNPVTLVQLLTNYNDGAIASLLLTLISACICYAVSHDRKALSLAAIAVVILVNIKFTAIAYAGLICTWLVVALIVLELRKDGANGWSLGKRLFHSWKRPPVLRAILVLMGSALVGLVVFGWNPYVVNAMNYGHPFYPLTGKNAIDIMTLNSPHNFIGENRLKTFLLSYTSKTVDAITPMDATRAMLWPIPWEDFQHVNVDTRVAGFGPLSPWILIGSAFTWVLVCIFRPRTAAFSTLLILALLTTVFINPEPWWARYVPQLWLVPLLVAMAGMWSQRRFVQGIALLLFIIMGTNALKSADAIFHTHIKQSVQVQEQFAALTGKQLTVYPNGFISPMVHLKERGIAYSLAAGKEPICRNPMTFAFTQAFYCDNQESE</sequence>
<dbReference type="RefSeq" id="WP_188172721.1">
    <property type="nucleotide sequence ID" value="NZ_JACVVD010000001.1"/>
</dbReference>
<feature type="transmembrane region" description="Helical" evidence="1">
    <location>
        <begin position="168"/>
        <end position="189"/>
    </location>
</feature>
<gene>
    <name evidence="2" type="ORF">ICC18_02135</name>
</gene>
<dbReference type="Proteomes" id="UP000650466">
    <property type="component" value="Unassembled WGS sequence"/>
</dbReference>
<name>A0A926KJK3_9BACL</name>
<dbReference type="EMBL" id="JACVVD010000001">
    <property type="protein sequence ID" value="MBD0378919.1"/>
    <property type="molecule type" value="Genomic_DNA"/>
</dbReference>
<feature type="transmembrane region" description="Helical" evidence="1">
    <location>
        <begin position="452"/>
        <end position="468"/>
    </location>
</feature>
<feature type="transmembrane region" description="Helical" evidence="1">
    <location>
        <begin position="236"/>
        <end position="253"/>
    </location>
</feature>
<proteinExistence type="predicted"/>
<evidence type="ECO:0000313" key="3">
    <source>
        <dbReference type="Proteomes" id="UP000650466"/>
    </source>
</evidence>
<organism evidence="2 3">
    <name type="scientific">Paenibacillus sedimenti</name>
    <dbReference type="NCBI Taxonomy" id="2770274"/>
    <lineage>
        <taxon>Bacteria</taxon>
        <taxon>Bacillati</taxon>
        <taxon>Bacillota</taxon>
        <taxon>Bacilli</taxon>
        <taxon>Bacillales</taxon>
        <taxon>Paenibacillaceae</taxon>
        <taxon>Paenibacillus</taxon>
    </lineage>
</organism>